<name>V4LAT6_EUTSA</name>
<dbReference type="InterPro" id="IPR008480">
    <property type="entry name" value="DUF761_pln"/>
</dbReference>
<dbReference type="AlphaFoldDB" id="V4LAT6"/>
<evidence type="ECO:0000313" key="2">
    <source>
        <dbReference type="Proteomes" id="UP000030689"/>
    </source>
</evidence>
<sequence>MALLCFSKKKNVAKRTWKRFTKKIRSKFRDLEIAASIRDSTYRLLRVISHRLIIPFKTRYLQNSISRTHFNNDYIYSHSHSHGRRQGSRFLEFFSRSFAKTKCIKRHNESNYWQICEYQSQRWRQGKINREEKILGRKKKKEEEEGPQEIVDSIEVAWRRVVAASPHLRVDERADEFIYKFREGMRMEKEISFLEFQERLKRSA</sequence>
<reference evidence="1 2" key="1">
    <citation type="journal article" date="2013" name="Front. Plant Sci.">
        <title>The Reference Genome of the Halophytic Plant Eutrema salsugineum.</title>
        <authorList>
            <person name="Yang R."/>
            <person name="Jarvis D.E."/>
            <person name="Chen H."/>
            <person name="Beilstein M.A."/>
            <person name="Grimwood J."/>
            <person name="Jenkins J."/>
            <person name="Shu S."/>
            <person name="Prochnik S."/>
            <person name="Xin M."/>
            <person name="Ma C."/>
            <person name="Schmutz J."/>
            <person name="Wing R.A."/>
            <person name="Mitchell-Olds T."/>
            <person name="Schumaker K.S."/>
            <person name="Wang X."/>
        </authorList>
    </citation>
    <scope>NUCLEOTIDE SEQUENCE [LARGE SCALE GENOMIC DNA]</scope>
</reference>
<dbReference type="OMA" id="RHSESIY"/>
<dbReference type="Pfam" id="PF05553">
    <property type="entry name" value="DUF761"/>
    <property type="match status" value="1"/>
</dbReference>
<dbReference type="OrthoDB" id="1913960at2759"/>
<organism evidence="1 2">
    <name type="scientific">Eutrema salsugineum</name>
    <name type="common">Saltwater cress</name>
    <name type="synonym">Sisymbrium salsugineum</name>
    <dbReference type="NCBI Taxonomy" id="72664"/>
    <lineage>
        <taxon>Eukaryota</taxon>
        <taxon>Viridiplantae</taxon>
        <taxon>Streptophyta</taxon>
        <taxon>Embryophyta</taxon>
        <taxon>Tracheophyta</taxon>
        <taxon>Spermatophyta</taxon>
        <taxon>Magnoliopsida</taxon>
        <taxon>eudicotyledons</taxon>
        <taxon>Gunneridae</taxon>
        <taxon>Pentapetalae</taxon>
        <taxon>rosids</taxon>
        <taxon>malvids</taxon>
        <taxon>Brassicales</taxon>
        <taxon>Brassicaceae</taxon>
        <taxon>Eutremeae</taxon>
        <taxon>Eutrema</taxon>
    </lineage>
</organism>
<dbReference type="Gramene" id="ESQ47510">
    <property type="protein sequence ID" value="ESQ47510"/>
    <property type="gene ID" value="EUTSA_v10022185mg"/>
</dbReference>
<dbReference type="eggNOG" id="ENOG502S2SU">
    <property type="taxonomic scope" value="Eukaryota"/>
</dbReference>
<gene>
    <name evidence="1" type="ORF">EUTSA_v10022185mg</name>
</gene>
<dbReference type="EMBL" id="KI517408">
    <property type="protein sequence ID" value="ESQ47510.1"/>
    <property type="molecule type" value="Genomic_DNA"/>
</dbReference>
<accession>V4LAT6</accession>
<keyword evidence="2" id="KW-1185">Reference proteome</keyword>
<dbReference type="KEGG" id="eus:EUTSA_v10022185mg"/>
<protein>
    <submittedName>
        <fullName evidence="1">Uncharacterized protein</fullName>
    </submittedName>
</protein>
<evidence type="ECO:0000313" key="1">
    <source>
        <dbReference type="EMBL" id="ESQ47510.1"/>
    </source>
</evidence>
<dbReference type="Proteomes" id="UP000030689">
    <property type="component" value="Unassembled WGS sequence"/>
</dbReference>
<proteinExistence type="predicted"/>